<proteinExistence type="predicted"/>
<dbReference type="InterPro" id="IPR007527">
    <property type="entry name" value="Znf_SWIM"/>
</dbReference>
<dbReference type="PROSITE" id="PS50966">
    <property type="entry name" value="ZF_SWIM"/>
    <property type="match status" value="1"/>
</dbReference>
<dbReference type="PANTHER" id="PTHR35385">
    <property type="entry name" value="PROTEIN B, PUTATIVE-RELATED-RELATED"/>
    <property type="match status" value="1"/>
</dbReference>
<reference evidence="4 5" key="1">
    <citation type="journal article" date="2019" name="Sci. Rep.">
        <title>Orb-weaving spider Araneus ventricosus genome elucidates the spidroin gene catalogue.</title>
        <authorList>
            <person name="Kono N."/>
            <person name="Nakamura H."/>
            <person name="Ohtoshi R."/>
            <person name="Moran D.A.P."/>
            <person name="Shinohara A."/>
            <person name="Yoshida Y."/>
            <person name="Fujiwara M."/>
            <person name="Mori M."/>
            <person name="Tomita M."/>
            <person name="Arakawa K."/>
        </authorList>
    </citation>
    <scope>NUCLEOTIDE SEQUENCE [LARGE SCALE GENOMIC DNA]</scope>
</reference>
<evidence type="ECO:0000256" key="1">
    <source>
        <dbReference type="PROSITE-ProRule" id="PRU00325"/>
    </source>
</evidence>
<dbReference type="EMBL" id="BGPR01000200">
    <property type="protein sequence ID" value="GBM04260.1"/>
    <property type="molecule type" value="Genomic_DNA"/>
</dbReference>
<accession>A0A4Y2CIS7</accession>
<dbReference type="GO" id="GO:0008270">
    <property type="term" value="F:zinc ion binding"/>
    <property type="evidence" value="ECO:0007669"/>
    <property type="project" value="UniProtKB-KW"/>
</dbReference>
<protein>
    <recommendedName>
        <fullName evidence="3">SWIM-type domain-containing protein</fullName>
    </recommendedName>
</protein>
<keyword evidence="5" id="KW-1185">Reference proteome</keyword>
<evidence type="ECO:0000256" key="2">
    <source>
        <dbReference type="SAM" id="MobiDB-lite"/>
    </source>
</evidence>
<feature type="region of interest" description="Disordered" evidence="2">
    <location>
        <begin position="738"/>
        <end position="771"/>
    </location>
</feature>
<name>A0A4Y2CIS7_ARAVE</name>
<evidence type="ECO:0000313" key="4">
    <source>
        <dbReference type="EMBL" id="GBM04260.1"/>
    </source>
</evidence>
<dbReference type="CDD" id="cd00054">
    <property type="entry name" value="EGF_CA"/>
    <property type="match status" value="1"/>
</dbReference>
<dbReference type="InterPro" id="IPR000742">
    <property type="entry name" value="EGF"/>
</dbReference>
<gene>
    <name evidence="4" type="ORF">AVEN_41066_1</name>
</gene>
<sequence>MDLPEHIRMNITNDNLPPNFENEIVESNDIVTIRCNIKSMSDINEWVKEFGNRTDTKWNSRDSCPAGEKFVCWKKFVCHHSSFSKVPSMKNKKGISKNAECLASIKVKIKLDTTRTRMTDKFIGRGLVGVITITPFHKHSLMTAETLRFLPAEECREQFENYFNDGMGPAESAKYHKGVLEMNADFQPSDLANSRINPTQRTIEYWHEKWRLLNLGPRNGHGMIEKLKEKMTTYRNCNVQVEFEENPFAVAIVTPIMKRSHCLPTSKEIIFVDSTSSCDAESHSVTFMLTPCAAGAVPVGIFITKGQTEGSYKQGFRLILNILKESAFCNEGGPATFITDDSDAEISALKKTWPQSQHFLCIFHVGQAVWRWLWDSKNGIPNNYRQQLMSHFQQIMYAETPACAEEAYLNAVGYVGSFIPTYPLWNEYLNKIWNRKELWCLAFRDETIRGHNTNNFSEVAIRIFKDEVLSRVKAYNVITLIDFCATTLENYYSRRLQEFANYRNAGPRLFLEKMRKRAIYSANPIKQEHVKKNEFNECQFSVSCGNEVHCVDVLSACCSCSAGRLGKFCKHQFAIYYYYNICGKNFPPVEAKEKHQIAYLALGQEAPPIDFYQPFRLDSCEIPNIDGNDESIDAISPSISLLPTESHPLESYLGIHIEKNSHQKELQEKLLRLIGDGFEKFHSSEQALEKAVTRLEKITSEGQWETMLATLGSNVPLRRKAGVAIRVQPTSIARRSIGVTRGSKRVASGRPSNGSQVSKKRKHNLSENVRLNQPNAKKTLIFF</sequence>
<dbReference type="Pfam" id="PF10551">
    <property type="entry name" value="MULE"/>
    <property type="match status" value="1"/>
</dbReference>
<evidence type="ECO:0000259" key="3">
    <source>
        <dbReference type="PROSITE" id="PS50966"/>
    </source>
</evidence>
<dbReference type="InterPro" id="IPR018289">
    <property type="entry name" value="MULE_transposase_dom"/>
</dbReference>
<keyword evidence="1" id="KW-0479">Metal-binding</keyword>
<dbReference type="AlphaFoldDB" id="A0A4Y2CIS7"/>
<organism evidence="4 5">
    <name type="scientific">Araneus ventricosus</name>
    <name type="common">Orbweaver spider</name>
    <name type="synonym">Epeira ventricosa</name>
    <dbReference type="NCBI Taxonomy" id="182803"/>
    <lineage>
        <taxon>Eukaryota</taxon>
        <taxon>Metazoa</taxon>
        <taxon>Ecdysozoa</taxon>
        <taxon>Arthropoda</taxon>
        <taxon>Chelicerata</taxon>
        <taxon>Arachnida</taxon>
        <taxon>Araneae</taxon>
        <taxon>Araneomorphae</taxon>
        <taxon>Entelegynae</taxon>
        <taxon>Araneoidea</taxon>
        <taxon>Araneidae</taxon>
        <taxon>Araneus</taxon>
    </lineage>
</organism>
<comment type="caution">
    <text evidence="4">The sequence shown here is derived from an EMBL/GenBank/DDBJ whole genome shotgun (WGS) entry which is preliminary data.</text>
</comment>
<keyword evidence="1" id="KW-0862">Zinc</keyword>
<dbReference type="PROSITE" id="PS00022">
    <property type="entry name" value="EGF_1"/>
    <property type="match status" value="1"/>
</dbReference>
<dbReference type="PANTHER" id="PTHR35385:SF2">
    <property type="entry name" value="PROTEIN B, PUTATIVE-RELATED"/>
    <property type="match status" value="1"/>
</dbReference>
<dbReference type="Proteomes" id="UP000499080">
    <property type="component" value="Unassembled WGS sequence"/>
</dbReference>
<evidence type="ECO:0000313" key="5">
    <source>
        <dbReference type="Proteomes" id="UP000499080"/>
    </source>
</evidence>
<dbReference type="OrthoDB" id="1902038at2759"/>
<feature type="domain" description="SWIM-type" evidence="3">
    <location>
        <begin position="540"/>
        <end position="580"/>
    </location>
</feature>
<keyword evidence="1" id="KW-0863">Zinc-finger</keyword>